<dbReference type="GO" id="GO:0004065">
    <property type="term" value="F:arylsulfatase activity"/>
    <property type="evidence" value="ECO:0007669"/>
    <property type="project" value="TreeGrafter"/>
</dbReference>
<sequence>MIRNIIFILACCCGATLLSADKPNIIFLFADDLGYGDLSCYGHPYAKTPALDKLAKEGTRFTQAYVTGVTCCPSRTGMMTGKFP</sequence>
<dbReference type="Gene3D" id="3.40.720.10">
    <property type="entry name" value="Alkaline Phosphatase, subunit A"/>
    <property type="match status" value="1"/>
</dbReference>
<evidence type="ECO:0000313" key="3">
    <source>
        <dbReference type="EMBL" id="SVE53616.1"/>
    </source>
</evidence>
<name>A0A383E9U3_9ZZZZ</name>
<reference evidence="3" key="1">
    <citation type="submission" date="2018-05" db="EMBL/GenBank/DDBJ databases">
        <authorList>
            <person name="Lanie J.A."/>
            <person name="Ng W.-L."/>
            <person name="Kazmierczak K.M."/>
            <person name="Andrzejewski T.M."/>
            <person name="Davidsen T.M."/>
            <person name="Wayne K.J."/>
            <person name="Tettelin H."/>
            <person name="Glass J.I."/>
            <person name="Rusch D."/>
            <person name="Podicherti R."/>
            <person name="Tsui H.-C.T."/>
            <person name="Winkler M.E."/>
        </authorList>
    </citation>
    <scope>NUCLEOTIDE SEQUENCE</scope>
</reference>
<gene>
    <name evidence="3" type="ORF">METZ01_LOCUS506470</name>
</gene>
<dbReference type="AlphaFoldDB" id="A0A383E9U3"/>
<dbReference type="PANTHER" id="PTHR42693">
    <property type="entry name" value="ARYLSULFATASE FAMILY MEMBER"/>
    <property type="match status" value="1"/>
</dbReference>
<evidence type="ECO:0000259" key="2">
    <source>
        <dbReference type="Pfam" id="PF00884"/>
    </source>
</evidence>
<dbReference type="SUPFAM" id="SSF53649">
    <property type="entry name" value="Alkaline phosphatase-like"/>
    <property type="match status" value="1"/>
</dbReference>
<accession>A0A383E9U3</accession>
<organism evidence="3">
    <name type="scientific">marine metagenome</name>
    <dbReference type="NCBI Taxonomy" id="408172"/>
    <lineage>
        <taxon>unclassified sequences</taxon>
        <taxon>metagenomes</taxon>
        <taxon>ecological metagenomes</taxon>
    </lineage>
</organism>
<feature type="non-terminal residue" evidence="3">
    <location>
        <position position="84"/>
    </location>
</feature>
<proteinExistence type="inferred from homology"/>
<protein>
    <recommendedName>
        <fullName evidence="2">Sulfatase N-terminal domain-containing protein</fullName>
    </recommendedName>
</protein>
<dbReference type="InterPro" id="IPR050738">
    <property type="entry name" value="Sulfatase"/>
</dbReference>
<dbReference type="Pfam" id="PF00884">
    <property type="entry name" value="Sulfatase"/>
    <property type="match status" value="1"/>
</dbReference>
<dbReference type="InterPro" id="IPR000917">
    <property type="entry name" value="Sulfatase_N"/>
</dbReference>
<comment type="similarity">
    <text evidence="1">Belongs to the sulfatase family.</text>
</comment>
<feature type="domain" description="Sulfatase N-terminal" evidence="2">
    <location>
        <begin position="23"/>
        <end position="83"/>
    </location>
</feature>
<dbReference type="InterPro" id="IPR017850">
    <property type="entry name" value="Alkaline_phosphatase_core_sf"/>
</dbReference>
<evidence type="ECO:0000256" key="1">
    <source>
        <dbReference type="ARBA" id="ARBA00008779"/>
    </source>
</evidence>
<dbReference type="PANTHER" id="PTHR42693:SF33">
    <property type="entry name" value="ARYLSULFATASE"/>
    <property type="match status" value="1"/>
</dbReference>
<dbReference type="EMBL" id="UINC01224129">
    <property type="protein sequence ID" value="SVE53616.1"/>
    <property type="molecule type" value="Genomic_DNA"/>
</dbReference>